<dbReference type="InterPro" id="IPR010872">
    <property type="entry name" value="MDMPI_C-term_domain"/>
</dbReference>
<evidence type="ECO:0000313" key="3">
    <source>
        <dbReference type="EMBL" id="MDG3014857.1"/>
    </source>
</evidence>
<gene>
    <name evidence="3" type="ORF">NVS88_09840</name>
</gene>
<dbReference type="InterPro" id="IPR024344">
    <property type="entry name" value="MDMPI_metal-binding"/>
</dbReference>
<dbReference type="NCBIfam" id="TIGR03083">
    <property type="entry name" value="maleylpyruvate isomerase family mycothiol-dependent enzyme"/>
    <property type="match status" value="1"/>
</dbReference>
<evidence type="ECO:0000259" key="1">
    <source>
        <dbReference type="Pfam" id="PF07398"/>
    </source>
</evidence>
<dbReference type="Pfam" id="PF11716">
    <property type="entry name" value="MDMPI_N"/>
    <property type="match status" value="1"/>
</dbReference>
<evidence type="ECO:0000259" key="2">
    <source>
        <dbReference type="Pfam" id="PF11716"/>
    </source>
</evidence>
<comment type="caution">
    <text evidence="3">The sequence shown here is derived from an EMBL/GenBank/DDBJ whole genome shotgun (WGS) entry which is preliminary data.</text>
</comment>
<dbReference type="AlphaFoldDB" id="A0A9X4RE65"/>
<proteinExistence type="predicted"/>
<name>A0A9X4RE65_9ACTN</name>
<organism evidence="3 4">
    <name type="scientific">Speluncibacter jeojiensis</name>
    <dbReference type="NCBI Taxonomy" id="2710754"/>
    <lineage>
        <taxon>Bacteria</taxon>
        <taxon>Bacillati</taxon>
        <taxon>Actinomycetota</taxon>
        <taxon>Actinomycetes</taxon>
        <taxon>Mycobacteriales</taxon>
        <taxon>Speluncibacteraceae</taxon>
        <taxon>Speluncibacter</taxon>
    </lineage>
</organism>
<dbReference type="SUPFAM" id="SSF109854">
    <property type="entry name" value="DinB/YfiT-like putative metalloenzymes"/>
    <property type="match status" value="1"/>
</dbReference>
<reference evidence="3" key="1">
    <citation type="submission" date="2022-08" db="EMBL/GenBank/DDBJ databases">
        <title>Genome analysis of Corynebacteriales strain.</title>
        <authorList>
            <person name="Lee S.D."/>
        </authorList>
    </citation>
    <scope>NUCLEOTIDE SEQUENCE</scope>
    <source>
        <strain evidence="3">D3-21</strain>
    </source>
</reference>
<feature type="domain" description="MDMPI C-terminal" evidence="1">
    <location>
        <begin position="176"/>
        <end position="265"/>
    </location>
</feature>
<dbReference type="Gene3D" id="1.20.120.450">
    <property type="entry name" value="dinb family like domain"/>
    <property type="match status" value="1"/>
</dbReference>
<dbReference type="GO" id="GO:0016853">
    <property type="term" value="F:isomerase activity"/>
    <property type="evidence" value="ECO:0007669"/>
    <property type="project" value="UniProtKB-KW"/>
</dbReference>
<dbReference type="InterPro" id="IPR017517">
    <property type="entry name" value="Maleyloyr_isom"/>
</dbReference>
<keyword evidence="4" id="KW-1185">Reference proteome</keyword>
<sequence>MSHTVVAKEAVTEALSEQWSAIEGLLGGLTDAQWRAATALPGWTVHDVVAHLIGAESMLTGQQPPQPDVQTQTRLAEATHVRNEIGALNERWVESMRALPPAELVDRYRTVTAQRRAALEAMTQADFDDQTVTPVGPESYGRFMRIRVYDCWMHELDLRDAVGLPGPDGGPRAALAWEEIVGALGFLVGKRAHAPEGSRITIETVGPLPRSLHVAVDGRAAVVEHLDGPPDVTIVLDAWLFARLTGGRTDGPAHRDDVEILGDHQLGWAVVDNLRFAI</sequence>
<dbReference type="Pfam" id="PF07398">
    <property type="entry name" value="MDMPI_C"/>
    <property type="match status" value="1"/>
</dbReference>
<dbReference type="InterPro" id="IPR034660">
    <property type="entry name" value="DinB/YfiT-like"/>
</dbReference>
<keyword evidence="3" id="KW-0413">Isomerase</keyword>
<protein>
    <submittedName>
        <fullName evidence="3">Maleylpyruvate isomerase family mycothiol-dependent enzyme</fullName>
    </submittedName>
</protein>
<dbReference type="EMBL" id="JANRHA010000005">
    <property type="protein sequence ID" value="MDG3014857.1"/>
    <property type="molecule type" value="Genomic_DNA"/>
</dbReference>
<dbReference type="RefSeq" id="WP_332519812.1">
    <property type="nucleotide sequence ID" value="NZ_JANRHA010000005.1"/>
</dbReference>
<dbReference type="Proteomes" id="UP001152755">
    <property type="component" value="Unassembled WGS sequence"/>
</dbReference>
<dbReference type="GO" id="GO:0046872">
    <property type="term" value="F:metal ion binding"/>
    <property type="evidence" value="ECO:0007669"/>
    <property type="project" value="InterPro"/>
</dbReference>
<evidence type="ECO:0000313" key="4">
    <source>
        <dbReference type="Proteomes" id="UP001152755"/>
    </source>
</evidence>
<feature type="domain" description="Mycothiol-dependent maleylpyruvate isomerase metal-binding" evidence="2">
    <location>
        <begin position="16"/>
        <end position="159"/>
    </location>
</feature>
<accession>A0A9X4RE65</accession>